<evidence type="ECO:0000256" key="5">
    <source>
        <dbReference type="ARBA" id="ARBA00022777"/>
    </source>
</evidence>
<evidence type="ECO:0000256" key="3">
    <source>
        <dbReference type="ARBA" id="ARBA00022679"/>
    </source>
</evidence>
<dbReference type="Proteomes" id="UP000267096">
    <property type="component" value="Unassembled WGS sequence"/>
</dbReference>
<evidence type="ECO:0000256" key="2">
    <source>
        <dbReference type="ARBA" id="ARBA00022527"/>
    </source>
</evidence>
<evidence type="ECO:0000256" key="9">
    <source>
        <dbReference type="SAM" id="MobiDB-lite"/>
    </source>
</evidence>
<evidence type="ECO:0000313" key="10">
    <source>
        <dbReference type="EMBL" id="VDK18943.1"/>
    </source>
</evidence>
<name>A0A0M3J2G2_ANISI</name>
<evidence type="ECO:0000256" key="6">
    <source>
        <dbReference type="ARBA" id="ARBA00022840"/>
    </source>
</evidence>
<dbReference type="GO" id="GO:0005524">
    <property type="term" value="F:ATP binding"/>
    <property type="evidence" value="ECO:0007669"/>
    <property type="project" value="UniProtKB-KW"/>
</dbReference>
<dbReference type="PANTHER" id="PTHR47167">
    <property type="entry name" value="SERINE/THREONINE-PROTEIN KINASE TAO1-LIKE PROTEIN"/>
    <property type="match status" value="1"/>
</dbReference>
<proteinExistence type="predicted"/>
<dbReference type="OrthoDB" id="10016527at2759"/>
<evidence type="ECO:0000256" key="1">
    <source>
        <dbReference type="ARBA" id="ARBA00012513"/>
    </source>
</evidence>
<reference evidence="10 11" key="2">
    <citation type="submission" date="2018-11" db="EMBL/GenBank/DDBJ databases">
        <authorList>
            <consortium name="Pathogen Informatics"/>
        </authorList>
    </citation>
    <scope>NUCLEOTIDE SEQUENCE [LARGE SCALE GENOMIC DNA]</scope>
</reference>
<comment type="catalytic activity">
    <reaction evidence="8">
        <text>L-seryl-[protein] + ATP = O-phospho-L-seryl-[protein] + ADP + H(+)</text>
        <dbReference type="Rhea" id="RHEA:17989"/>
        <dbReference type="Rhea" id="RHEA-COMP:9863"/>
        <dbReference type="Rhea" id="RHEA-COMP:11604"/>
        <dbReference type="ChEBI" id="CHEBI:15378"/>
        <dbReference type="ChEBI" id="CHEBI:29999"/>
        <dbReference type="ChEBI" id="CHEBI:30616"/>
        <dbReference type="ChEBI" id="CHEBI:83421"/>
        <dbReference type="ChEBI" id="CHEBI:456216"/>
        <dbReference type="EC" id="2.7.11.1"/>
    </reaction>
</comment>
<keyword evidence="2" id="KW-0723">Serine/threonine-protein kinase</keyword>
<evidence type="ECO:0000313" key="11">
    <source>
        <dbReference type="Proteomes" id="UP000267096"/>
    </source>
</evidence>
<reference evidence="12" key="1">
    <citation type="submission" date="2017-02" db="UniProtKB">
        <authorList>
            <consortium name="WormBaseParasite"/>
        </authorList>
    </citation>
    <scope>IDENTIFICATION</scope>
</reference>
<dbReference type="EMBL" id="UYRR01001774">
    <property type="protein sequence ID" value="VDK18943.1"/>
    <property type="molecule type" value="Genomic_DNA"/>
</dbReference>
<protein>
    <recommendedName>
        <fullName evidence="1">non-specific serine/threonine protein kinase</fullName>
        <ecNumber evidence="1">2.7.11.1</ecNumber>
    </recommendedName>
</protein>
<dbReference type="GO" id="GO:0005737">
    <property type="term" value="C:cytoplasm"/>
    <property type="evidence" value="ECO:0007669"/>
    <property type="project" value="TreeGrafter"/>
</dbReference>
<dbReference type="PANTHER" id="PTHR47167:SF4">
    <property type="entry name" value="SERINE_THREONINE-PROTEIN KINASE TAO"/>
    <property type="match status" value="1"/>
</dbReference>
<sequence>MNQFQNRTIIRVGDEGSQHSGVSSHRSDSSLVNDVPPSAPAGASVSAQESIHRPINDEMATLRRSRFSTLRTTKLISKEMEEHNRENNIYEQMSGYKRLRQQHRKELKQLEERCAVEMEMLKQKTDKEYEQLINNFSKELQRVRNSQNAEKDKKSREFDDMEKKMRRQLTSQQENELKAFSNAQKKEYKYNKERAKSVYTLSLNIIRFPTRTVYETALKERKAILNARRSDAEAGFVREQRLAMEGEIRKLRRTRMTTLHELEEKLAAEELRVRSGQLEMSHALLRKHHEQTKELEYAQLNECQRMKRRHMDAQHEAETSNQLQYNQRAQDELLKKHALQSKQQPKELKVSVYL</sequence>
<gene>
    <name evidence="10" type="ORF">ASIM_LOCUS1595</name>
</gene>
<keyword evidence="4" id="KW-0547">Nucleotide-binding</keyword>
<dbReference type="InterPro" id="IPR051234">
    <property type="entry name" value="TAO_STE20_kinase"/>
</dbReference>
<dbReference type="WBParaSite" id="ASIM_0000172001-mRNA-1">
    <property type="protein sequence ID" value="ASIM_0000172001-mRNA-1"/>
    <property type="gene ID" value="ASIM_0000172001"/>
</dbReference>
<dbReference type="GO" id="GO:0004674">
    <property type="term" value="F:protein serine/threonine kinase activity"/>
    <property type="evidence" value="ECO:0007669"/>
    <property type="project" value="UniProtKB-KW"/>
</dbReference>
<keyword evidence="5" id="KW-0418">Kinase</keyword>
<keyword evidence="3" id="KW-0808">Transferase</keyword>
<keyword evidence="11" id="KW-1185">Reference proteome</keyword>
<evidence type="ECO:0000256" key="8">
    <source>
        <dbReference type="ARBA" id="ARBA00048679"/>
    </source>
</evidence>
<comment type="catalytic activity">
    <reaction evidence="7">
        <text>L-threonyl-[protein] + ATP = O-phospho-L-threonyl-[protein] + ADP + H(+)</text>
        <dbReference type="Rhea" id="RHEA:46608"/>
        <dbReference type="Rhea" id="RHEA-COMP:11060"/>
        <dbReference type="Rhea" id="RHEA-COMP:11605"/>
        <dbReference type="ChEBI" id="CHEBI:15378"/>
        <dbReference type="ChEBI" id="CHEBI:30013"/>
        <dbReference type="ChEBI" id="CHEBI:30616"/>
        <dbReference type="ChEBI" id="CHEBI:61977"/>
        <dbReference type="ChEBI" id="CHEBI:456216"/>
        <dbReference type="EC" id="2.7.11.1"/>
    </reaction>
</comment>
<feature type="region of interest" description="Disordered" evidence="9">
    <location>
        <begin position="143"/>
        <end position="163"/>
    </location>
</feature>
<evidence type="ECO:0000313" key="12">
    <source>
        <dbReference type="WBParaSite" id="ASIM_0000172001-mRNA-1"/>
    </source>
</evidence>
<organism evidence="12">
    <name type="scientific">Anisakis simplex</name>
    <name type="common">Herring worm</name>
    <dbReference type="NCBI Taxonomy" id="6269"/>
    <lineage>
        <taxon>Eukaryota</taxon>
        <taxon>Metazoa</taxon>
        <taxon>Ecdysozoa</taxon>
        <taxon>Nematoda</taxon>
        <taxon>Chromadorea</taxon>
        <taxon>Rhabditida</taxon>
        <taxon>Spirurina</taxon>
        <taxon>Ascaridomorpha</taxon>
        <taxon>Ascaridoidea</taxon>
        <taxon>Anisakidae</taxon>
        <taxon>Anisakis</taxon>
        <taxon>Anisakis simplex complex</taxon>
    </lineage>
</organism>
<evidence type="ECO:0000256" key="7">
    <source>
        <dbReference type="ARBA" id="ARBA00047899"/>
    </source>
</evidence>
<keyword evidence="6" id="KW-0067">ATP-binding</keyword>
<dbReference type="EC" id="2.7.11.1" evidence="1"/>
<feature type="region of interest" description="Disordered" evidence="9">
    <location>
        <begin position="1"/>
        <end position="58"/>
    </location>
</feature>
<feature type="compositionally biased region" description="Basic and acidic residues" evidence="9">
    <location>
        <begin position="149"/>
        <end position="163"/>
    </location>
</feature>
<accession>A0A0M3J2G2</accession>
<dbReference type="AlphaFoldDB" id="A0A0M3J2G2"/>
<evidence type="ECO:0000256" key="4">
    <source>
        <dbReference type="ARBA" id="ARBA00022741"/>
    </source>
</evidence>